<organism evidence="2 3">
    <name type="scientific">Actinorhabdospora filicis</name>
    <dbReference type="NCBI Taxonomy" id="1785913"/>
    <lineage>
        <taxon>Bacteria</taxon>
        <taxon>Bacillati</taxon>
        <taxon>Actinomycetota</taxon>
        <taxon>Actinomycetes</taxon>
        <taxon>Micromonosporales</taxon>
        <taxon>Micromonosporaceae</taxon>
        <taxon>Actinorhabdospora</taxon>
    </lineage>
</organism>
<sequence>MPFETLAPILGYTLLGAIPLVAGWTYLVSLAHEHDLTLFGACRCFACLLAYKLDRHHGRHRLEDLYSRQRHIRADFHTLTPES</sequence>
<dbReference type="Proteomes" id="UP001165079">
    <property type="component" value="Unassembled WGS sequence"/>
</dbReference>
<keyword evidence="1" id="KW-0812">Transmembrane</keyword>
<reference evidence="2" key="1">
    <citation type="submission" date="2023-03" db="EMBL/GenBank/DDBJ databases">
        <title>Actinorhabdospora filicis NBRC 111898.</title>
        <authorList>
            <person name="Ichikawa N."/>
            <person name="Sato H."/>
            <person name="Tonouchi N."/>
        </authorList>
    </citation>
    <scope>NUCLEOTIDE SEQUENCE</scope>
    <source>
        <strain evidence="2">NBRC 111898</strain>
    </source>
</reference>
<feature type="transmembrane region" description="Helical" evidence="1">
    <location>
        <begin position="9"/>
        <end position="30"/>
    </location>
</feature>
<keyword evidence="1" id="KW-0472">Membrane</keyword>
<dbReference type="RefSeq" id="WP_285666819.1">
    <property type="nucleotide sequence ID" value="NZ_BSTX01000005.1"/>
</dbReference>
<comment type="caution">
    <text evidence="2">The sequence shown here is derived from an EMBL/GenBank/DDBJ whole genome shotgun (WGS) entry which is preliminary data.</text>
</comment>
<name>A0A9W6WC75_9ACTN</name>
<keyword evidence="1" id="KW-1133">Transmembrane helix</keyword>
<evidence type="ECO:0000313" key="2">
    <source>
        <dbReference type="EMBL" id="GLZ81364.1"/>
    </source>
</evidence>
<keyword evidence="3" id="KW-1185">Reference proteome</keyword>
<accession>A0A9W6WC75</accession>
<gene>
    <name evidence="2" type="ORF">Afil01_61710</name>
</gene>
<dbReference type="AlphaFoldDB" id="A0A9W6WC75"/>
<dbReference type="EMBL" id="BSTX01000005">
    <property type="protein sequence ID" value="GLZ81364.1"/>
    <property type="molecule type" value="Genomic_DNA"/>
</dbReference>
<proteinExistence type="predicted"/>
<evidence type="ECO:0000313" key="3">
    <source>
        <dbReference type="Proteomes" id="UP001165079"/>
    </source>
</evidence>
<evidence type="ECO:0000256" key="1">
    <source>
        <dbReference type="SAM" id="Phobius"/>
    </source>
</evidence>
<protein>
    <submittedName>
        <fullName evidence="2">Uncharacterized protein</fullName>
    </submittedName>
</protein>